<dbReference type="GO" id="GO:0045121">
    <property type="term" value="C:membrane raft"/>
    <property type="evidence" value="ECO:0007669"/>
    <property type="project" value="InterPro"/>
</dbReference>
<dbReference type="GO" id="GO:0071986">
    <property type="term" value="C:Ragulator complex"/>
    <property type="evidence" value="ECO:0007669"/>
    <property type="project" value="InterPro"/>
</dbReference>
<name>A0A2P5HWD8_DIAHE</name>
<gene>
    <name evidence="7" type="ORF">DHEL01_v207044</name>
</gene>
<keyword evidence="3" id="KW-0472">Membrane</keyword>
<organism evidence="7 8">
    <name type="scientific">Diaporthe helianthi</name>
    <dbReference type="NCBI Taxonomy" id="158607"/>
    <lineage>
        <taxon>Eukaryota</taxon>
        <taxon>Fungi</taxon>
        <taxon>Dikarya</taxon>
        <taxon>Ascomycota</taxon>
        <taxon>Pezizomycotina</taxon>
        <taxon>Sordariomycetes</taxon>
        <taxon>Sordariomycetidae</taxon>
        <taxon>Diaporthales</taxon>
        <taxon>Diaporthaceae</taxon>
        <taxon>Diaporthe</taxon>
    </lineage>
</organism>
<feature type="region of interest" description="Disordered" evidence="6">
    <location>
        <begin position="36"/>
        <end position="55"/>
    </location>
</feature>
<evidence type="ECO:0000256" key="6">
    <source>
        <dbReference type="SAM" id="MobiDB-lite"/>
    </source>
</evidence>
<feature type="region of interest" description="Disordered" evidence="6">
    <location>
        <begin position="1"/>
        <end position="21"/>
    </location>
</feature>
<reference evidence="7" key="1">
    <citation type="submission" date="2017-09" db="EMBL/GenBank/DDBJ databases">
        <title>Polyketide synthases of a Diaporthe helianthi virulent isolate.</title>
        <authorList>
            <person name="Baroncelli R."/>
        </authorList>
    </citation>
    <scope>NUCLEOTIDE SEQUENCE [LARGE SCALE GENOMIC DNA]</scope>
    <source>
        <strain evidence="7">7/96</strain>
    </source>
</reference>
<dbReference type="SMART" id="SM01262">
    <property type="entry name" value="LAMTOR"/>
    <property type="match status" value="1"/>
</dbReference>
<protein>
    <recommendedName>
        <fullName evidence="9">Late endosomal/lysosomal adaptor and MAPK and MTOR activator 1</fullName>
    </recommendedName>
</protein>
<dbReference type="InParanoid" id="A0A2P5HWD8"/>
<evidence type="ECO:0000256" key="3">
    <source>
        <dbReference type="ARBA" id="ARBA00023136"/>
    </source>
</evidence>
<dbReference type="GO" id="GO:0032008">
    <property type="term" value="P:positive regulation of TOR signaling"/>
    <property type="evidence" value="ECO:0007669"/>
    <property type="project" value="InterPro"/>
</dbReference>
<dbReference type="AlphaFoldDB" id="A0A2P5HWD8"/>
<evidence type="ECO:0000313" key="8">
    <source>
        <dbReference type="Proteomes" id="UP000094444"/>
    </source>
</evidence>
<dbReference type="InterPro" id="IPR028209">
    <property type="entry name" value="LAMTOR1/MEH1"/>
</dbReference>
<evidence type="ECO:0008006" key="9">
    <source>
        <dbReference type="Google" id="ProtNLM"/>
    </source>
</evidence>
<proteinExistence type="predicted"/>
<keyword evidence="2" id="KW-0519">Myristate</keyword>
<dbReference type="GO" id="GO:0016197">
    <property type="term" value="P:endosomal transport"/>
    <property type="evidence" value="ECO:0007669"/>
    <property type="project" value="InterPro"/>
</dbReference>
<dbReference type="GO" id="GO:0071230">
    <property type="term" value="P:cellular response to amino acid stimulus"/>
    <property type="evidence" value="ECO:0007669"/>
    <property type="project" value="InterPro"/>
</dbReference>
<keyword evidence="8" id="KW-1185">Reference proteome</keyword>
<evidence type="ECO:0000313" key="7">
    <source>
        <dbReference type="EMBL" id="POS74567.1"/>
    </source>
</evidence>
<sequence length="156" mass="16810">MGVCASCLGGGQPRDPVEQDEVESGPLLFSVPNGMHYGSFAEPQMATHSDPERAQRETEALQRVVARTADNMVEIYDTTTSGAYPHHQPEVARDRQAQYQSLLTKVDSNVTCASVESSLSTDEQDDAQLQGGFAHIKADERIGLVGTFREAAAVTA</sequence>
<dbReference type="OrthoDB" id="5299893at2759"/>
<dbReference type="EMBL" id="MAVT02000608">
    <property type="protein sequence ID" value="POS74567.1"/>
    <property type="molecule type" value="Genomic_DNA"/>
</dbReference>
<keyword evidence="4" id="KW-0564">Palmitate</keyword>
<comment type="subcellular location">
    <subcellularLocation>
        <location evidence="1">Endomembrane system</location>
    </subcellularLocation>
</comment>
<dbReference type="Proteomes" id="UP000094444">
    <property type="component" value="Unassembled WGS sequence"/>
</dbReference>
<comment type="caution">
    <text evidence="7">The sequence shown here is derived from an EMBL/GenBank/DDBJ whole genome shotgun (WGS) entry which is preliminary data.</text>
</comment>
<dbReference type="GO" id="GO:0001919">
    <property type="term" value="P:regulation of receptor recycling"/>
    <property type="evidence" value="ECO:0007669"/>
    <property type="project" value="InterPro"/>
</dbReference>
<keyword evidence="5" id="KW-0449">Lipoprotein</keyword>
<evidence type="ECO:0000256" key="4">
    <source>
        <dbReference type="ARBA" id="ARBA00023139"/>
    </source>
</evidence>
<accession>A0A2P5HWD8</accession>
<dbReference type="GO" id="GO:0031902">
    <property type="term" value="C:late endosome membrane"/>
    <property type="evidence" value="ECO:0007669"/>
    <property type="project" value="InterPro"/>
</dbReference>
<evidence type="ECO:0000256" key="2">
    <source>
        <dbReference type="ARBA" id="ARBA00022707"/>
    </source>
</evidence>
<dbReference type="GO" id="GO:0043410">
    <property type="term" value="P:positive regulation of MAPK cascade"/>
    <property type="evidence" value="ECO:0007669"/>
    <property type="project" value="InterPro"/>
</dbReference>
<evidence type="ECO:0000256" key="5">
    <source>
        <dbReference type="ARBA" id="ARBA00023288"/>
    </source>
</evidence>
<dbReference type="Pfam" id="PF15454">
    <property type="entry name" value="LAMTOR"/>
    <property type="match status" value="1"/>
</dbReference>
<evidence type="ECO:0000256" key="1">
    <source>
        <dbReference type="ARBA" id="ARBA00004308"/>
    </source>
</evidence>